<evidence type="ECO:0000313" key="8">
    <source>
        <dbReference type="EMBL" id="SCO90300.1"/>
    </source>
</evidence>
<dbReference type="InterPro" id="IPR002933">
    <property type="entry name" value="Peptidase_M20"/>
</dbReference>
<gene>
    <name evidence="8" type="ORF">FRV6_14428</name>
</gene>
<dbReference type="PANTHER" id="PTHR43808">
    <property type="entry name" value="ACETYLORNITHINE DEACETYLASE"/>
    <property type="match status" value="1"/>
</dbReference>
<dbReference type="CDD" id="cd05652">
    <property type="entry name" value="M20_ArgE_DapE-like_fungal"/>
    <property type="match status" value="1"/>
</dbReference>
<sequence>MKLINTILFTAAAATAFNPGSVQLPFSHESLKSSALLELHKSLVERPSITGSEKHVTDFLQTYLQDAGFTVETQSVAKNRDNILAYYNNTRQTKVLVTSHIDTVPPFWPYERRGDEIWGRGTVDAKGSVAAQIIAVQELFDKKEVNDGDVALLFVVGEETGGPGMGNVNDLGLSWESVVFGEPTELKLARGHKGGLGFTIKANGKAGHSGYPETGSNAIDSLVRGLAALQKIELPGSKEFGNTTLNVGRIEGGVAGNVIPASAYATGGVRVAGGTPEGIKDLILQAVEESDPSLVVEFSYGIGPVPTDYDVDGFETIVLNYGTDIPRLKGSHKRYLYGPGSILEAHSAHEHLKVSDLEQAVEGYKKLISHALDQPSDL</sequence>
<dbReference type="VEuPathDB" id="FungiDB:FOC1_g10008849"/>
<dbReference type="InterPro" id="IPR036264">
    <property type="entry name" value="Bact_exopeptidase_dim_dom"/>
</dbReference>
<dbReference type="InterPro" id="IPR011650">
    <property type="entry name" value="Peptidase_M20_dimer"/>
</dbReference>
<dbReference type="EMBL" id="FMJY01000009">
    <property type="protein sequence ID" value="SCO90300.1"/>
    <property type="molecule type" value="Genomic_DNA"/>
</dbReference>
<dbReference type="VEuPathDB" id="FungiDB:FOC4_g10002663"/>
<dbReference type="GO" id="GO:0016829">
    <property type="term" value="F:lyase activity"/>
    <property type="evidence" value="ECO:0007669"/>
    <property type="project" value="UniProtKB-KW"/>
</dbReference>
<evidence type="ECO:0000256" key="6">
    <source>
        <dbReference type="SAM" id="SignalP"/>
    </source>
</evidence>
<dbReference type="SUPFAM" id="SSF53187">
    <property type="entry name" value="Zn-dependent exopeptidases"/>
    <property type="match status" value="1"/>
</dbReference>
<evidence type="ECO:0000256" key="1">
    <source>
        <dbReference type="ARBA" id="ARBA00001947"/>
    </source>
</evidence>
<keyword evidence="5" id="KW-0862">Zinc</keyword>
<evidence type="ECO:0000256" key="5">
    <source>
        <dbReference type="ARBA" id="ARBA00022833"/>
    </source>
</evidence>
<dbReference type="InterPro" id="IPR050072">
    <property type="entry name" value="Peptidase_M20A"/>
</dbReference>
<organism evidence="8 9">
    <name type="scientific">Fusarium oxysporum</name>
    <name type="common">Fusarium vascular wilt</name>
    <dbReference type="NCBI Taxonomy" id="5507"/>
    <lineage>
        <taxon>Eukaryota</taxon>
        <taxon>Fungi</taxon>
        <taxon>Dikarya</taxon>
        <taxon>Ascomycota</taxon>
        <taxon>Pezizomycotina</taxon>
        <taxon>Sordariomycetes</taxon>
        <taxon>Hypocreomycetidae</taxon>
        <taxon>Hypocreales</taxon>
        <taxon>Nectriaceae</taxon>
        <taxon>Fusarium</taxon>
        <taxon>Fusarium oxysporum species complex</taxon>
    </lineage>
</organism>
<accession>A0A2H3TZV9</accession>
<evidence type="ECO:0000313" key="9">
    <source>
        <dbReference type="Proteomes" id="UP000219369"/>
    </source>
</evidence>
<dbReference type="OrthoDB" id="3064516at2759"/>
<dbReference type="PANTHER" id="PTHR43808:SF8">
    <property type="entry name" value="PEPTIDASE M20 DIMERISATION DOMAIN-CONTAINING PROTEIN"/>
    <property type="match status" value="1"/>
</dbReference>
<feature type="chain" id="PRO_5013769966" evidence="6">
    <location>
        <begin position="17"/>
        <end position="378"/>
    </location>
</feature>
<proteinExistence type="inferred from homology"/>
<dbReference type="GO" id="GO:0016787">
    <property type="term" value="F:hydrolase activity"/>
    <property type="evidence" value="ECO:0007669"/>
    <property type="project" value="UniProtKB-KW"/>
</dbReference>
<dbReference type="GO" id="GO:0046872">
    <property type="term" value="F:metal ion binding"/>
    <property type="evidence" value="ECO:0007669"/>
    <property type="project" value="UniProtKB-KW"/>
</dbReference>
<dbReference type="VEuPathDB" id="FungiDB:FOMG_13427"/>
<comment type="similarity">
    <text evidence="2">Belongs to the peptidase M20A family.</text>
</comment>
<dbReference type="SUPFAM" id="SSF55031">
    <property type="entry name" value="Bacterial exopeptidase dimerisation domain"/>
    <property type="match status" value="1"/>
</dbReference>
<dbReference type="PROSITE" id="PS00759">
    <property type="entry name" value="ARGE_DAPE_CPG2_2"/>
    <property type="match status" value="1"/>
</dbReference>
<evidence type="ECO:0000256" key="2">
    <source>
        <dbReference type="ARBA" id="ARBA00006247"/>
    </source>
</evidence>
<keyword evidence="8" id="KW-0456">Lyase</keyword>
<dbReference type="VEuPathDB" id="FungiDB:FOZG_16589"/>
<dbReference type="VEuPathDB" id="FungiDB:FOIG_14822"/>
<evidence type="ECO:0000259" key="7">
    <source>
        <dbReference type="Pfam" id="PF07687"/>
    </source>
</evidence>
<reference evidence="9" key="1">
    <citation type="submission" date="2016-09" db="EMBL/GenBank/DDBJ databases">
        <authorList>
            <person name="Guldener U."/>
        </authorList>
    </citation>
    <scope>NUCLEOTIDE SEQUENCE [LARGE SCALE GENOMIC DNA]</scope>
    <source>
        <strain evidence="9">V64-1</strain>
    </source>
</reference>
<dbReference type="InterPro" id="IPR001261">
    <property type="entry name" value="ArgE/DapE_CS"/>
</dbReference>
<dbReference type="Gene3D" id="3.40.630.10">
    <property type="entry name" value="Zn peptidases"/>
    <property type="match status" value="1"/>
</dbReference>
<dbReference type="VEuPathDB" id="FungiDB:HZS61_005623"/>
<dbReference type="VEuPathDB" id="FungiDB:FOXG_16552"/>
<keyword evidence="4" id="KW-0378">Hydrolase</keyword>
<comment type="cofactor">
    <cofactor evidence="1">
        <name>Zn(2+)</name>
        <dbReference type="ChEBI" id="CHEBI:29105"/>
    </cofactor>
</comment>
<keyword evidence="6" id="KW-0732">Signal</keyword>
<dbReference type="Proteomes" id="UP000219369">
    <property type="component" value="Unassembled WGS sequence"/>
</dbReference>
<dbReference type="AlphaFoldDB" id="A0A2H3TZV9"/>
<evidence type="ECO:0000256" key="4">
    <source>
        <dbReference type="ARBA" id="ARBA00022801"/>
    </source>
</evidence>
<dbReference type="Pfam" id="PF07687">
    <property type="entry name" value="M20_dimer"/>
    <property type="match status" value="1"/>
</dbReference>
<name>A0A2H3TZV9_FUSOX</name>
<protein>
    <submittedName>
        <fullName evidence="8">Related to diaminopropionate ammonia-lyase</fullName>
    </submittedName>
</protein>
<dbReference type="Gene3D" id="3.30.70.360">
    <property type="match status" value="1"/>
</dbReference>
<keyword evidence="3" id="KW-0479">Metal-binding</keyword>
<evidence type="ECO:0000256" key="3">
    <source>
        <dbReference type="ARBA" id="ARBA00022723"/>
    </source>
</evidence>
<feature type="domain" description="Peptidase M20 dimerisation" evidence="7">
    <location>
        <begin position="191"/>
        <end position="291"/>
    </location>
</feature>
<feature type="signal peptide" evidence="6">
    <location>
        <begin position="1"/>
        <end position="16"/>
    </location>
</feature>
<dbReference type="Pfam" id="PF01546">
    <property type="entry name" value="Peptidase_M20"/>
    <property type="match status" value="1"/>
</dbReference>